<dbReference type="SUPFAM" id="SSF51735">
    <property type="entry name" value="NAD(P)-binding Rossmann-fold domains"/>
    <property type="match status" value="1"/>
</dbReference>
<sequence length="339" mass="36444">MPSYTITTFRFDPQSNAFVQKQANRALGLDEVLIKTTHSGLCYTDVHAKGKGCGLGHEGVGTVVRVGDGVRDLKLGQRVGWGWLHHSCGTCEPCVDGARQYCAEACGFAFGELDQGSLGDYAIRTRPFVYPIPDDVPSELAAPLMCAGASTYEALTAAGTRSSDRVGVVGVGGLGHMAIIFARAWGCGVTALSNDNSKKEDAHKLGADEFLQLDALRSGQPEAASPINVLLLCSNSIPHLELLLPLLARRARIVFMTIQQDPVQIPYLPFILPGHSIIASTEASRKACIEMLRFAGRHKITPWIQKFPMTEAGLKDAFATLEEGKMRYRGVLEVASSGA</sequence>
<evidence type="ECO:0000256" key="3">
    <source>
        <dbReference type="ARBA" id="ARBA00022833"/>
    </source>
</evidence>
<evidence type="ECO:0000256" key="4">
    <source>
        <dbReference type="ARBA" id="ARBA00023002"/>
    </source>
</evidence>
<dbReference type="Proteomes" id="UP000572817">
    <property type="component" value="Unassembled WGS sequence"/>
</dbReference>
<protein>
    <submittedName>
        <fullName evidence="7">NADP-dependent alcohol dehydrogenase protein</fullName>
    </submittedName>
</protein>
<dbReference type="Gene3D" id="3.90.180.10">
    <property type="entry name" value="Medium-chain alcohol dehydrogenases, catalytic domain"/>
    <property type="match status" value="1"/>
</dbReference>
<dbReference type="InterPro" id="IPR036291">
    <property type="entry name" value="NAD(P)-bd_dom_sf"/>
</dbReference>
<dbReference type="InterPro" id="IPR013154">
    <property type="entry name" value="ADH-like_N"/>
</dbReference>
<evidence type="ECO:0000313" key="7">
    <source>
        <dbReference type="EMBL" id="KAF4305024.1"/>
    </source>
</evidence>
<proteinExistence type="inferred from homology"/>
<comment type="caution">
    <text evidence="7">The sequence shown here is derived from an EMBL/GenBank/DDBJ whole genome shotgun (WGS) entry which is preliminary data.</text>
</comment>
<dbReference type="FunFam" id="3.40.50.720:FF:000022">
    <property type="entry name" value="Cinnamyl alcohol dehydrogenase"/>
    <property type="match status" value="1"/>
</dbReference>
<dbReference type="Gene3D" id="3.40.50.720">
    <property type="entry name" value="NAD(P)-binding Rossmann-like Domain"/>
    <property type="match status" value="1"/>
</dbReference>
<reference evidence="7" key="1">
    <citation type="submission" date="2020-04" db="EMBL/GenBank/DDBJ databases">
        <title>Genome Assembly and Annotation of Botryosphaeria dothidea sdau 11-99, a Latent Pathogen of Apple Fruit Ring Rot in China.</title>
        <authorList>
            <person name="Yu C."/>
            <person name="Diao Y."/>
            <person name="Lu Q."/>
            <person name="Zhao J."/>
            <person name="Cui S."/>
            <person name="Peng C."/>
            <person name="He B."/>
            <person name="Liu H."/>
        </authorList>
    </citation>
    <scope>NUCLEOTIDE SEQUENCE [LARGE SCALE GENOMIC DNA]</scope>
    <source>
        <strain evidence="7">Sdau11-99</strain>
    </source>
</reference>
<dbReference type="Pfam" id="PF08240">
    <property type="entry name" value="ADH_N"/>
    <property type="match status" value="1"/>
</dbReference>
<comment type="cofactor">
    <cofactor evidence="1 5">
        <name>Zn(2+)</name>
        <dbReference type="ChEBI" id="CHEBI:29105"/>
    </cofactor>
</comment>
<feature type="domain" description="Enoyl reductase (ER)" evidence="6">
    <location>
        <begin position="11"/>
        <end position="332"/>
    </location>
</feature>
<evidence type="ECO:0000256" key="1">
    <source>
        <dbReference type="ARBA" id="ARBA00001947"/>
    </source>
</evidence>
<dbReference type="SMART" id="SM00829">
    <property type="entry name" value="PKS_ER"/>
    <property type="match status" value="1"/>
</dbReference>
<organism evidence="7 8">
    <name type="scientific">Botryosphaeria dothidea</name>
    <dbReference type="NCBI Taxonomy" id="55169"/>
    <lineage>
        <taxon>Eukaryota</taxon>
        <taxon>Fungi</taxon>
        <taxon>Dikarya</taxon>
        <taxon>Ascomycota</taxon>
        <taxon>Pezizomycotina</taxon>
        <taxon>Dothideomycetes</taxon>
        <taxon>Dothideomycetes incertae sedis</taxon>
        <taxon>Botryosphaeriales</taxon>
        <taxon>Botryosphaeriaceae</taxon>
        <taxon>Botryosphaeria</taxon>
    </lineage>
</organism>
<dbReference type="CDD" id="cd05283">
    <property type="entry name" value="CAD1"/>
    <property type="match status" value="1"/>
</dbReference>
<evidence type="ECO:0000256" key="2">
    <source>
        <dbReference type="ARBA" id="ARBA00022723"/>
    </source>
</evidence>
<evidence type="ECO:0000259" key="6">
    <source>
        <dbReference type="SMART" id="SM00829"/>
    </source>
</evidence>
<dbReference type="OrthoDB" id="1879366at2759"/>
<dbReference type="GO" id="GO:0016616">
    <property type="term" value="F:oxidoreductase activity, acting on the CH-OH group of donors, NAD or NADP as acceptor"/>
    <property type="evidence" value="ECO:0007669"/>
    <property type="project" value="InterPro"/>
</dbReference>
<keyword evidence="4" id="KW-0560">Oxidoreductase</keyword>
<dbReference type="SUPFAM" id="SSF50129">
    <property type="entry name" value="GroES-like"/>
    <property type="match status" value="1"/>
</dbReference>
<dbReference type="InterPro" id="IPR047109">
    <property type="entry name" value="CAD-like"/>
</dbReference>
<comment type="similarity">
    <text evidence="5">Belongs to the zinc-containing alcohol dehydrogenase family.</text>
</comment>
<keyword evidence="3 5" id="KW-0862">Zinc</keyword>
<evidence type="ECO:0000313" key="8">
    <source>
        <dbReference type="Proteomes" id="UP000572817"/>
    </source>
</evidence>
<evidence type="ECO:0000256" key="5">
    <source>
        <dbReference type="RuleBase" id="RU361277"/>
    </source>
</evidence>
<dbReference type="EMBL" id="WWBZ02000040">
    <property type="protein sequence ID" value="KAF4305024.1"/>
    <property type="molecule type" value="Genomic_DNA"/>
</dbReference>
<gene>
    <name evidence="7" type="ORF">GTA08_BOTSDO06393</name>
</gene>
<keyword evidence="2 5" id="KW-0479">Metal-binding</keyword>
<name>A0A8H4IQ99_9PEZI</name>
<dbReference type="Pfam" id="PF00107">
    <property type="entry name" value="ADH_zinc_N"/>
    <property type="match status" value="1"/>
</dbReference>
<dbReference type="AlphaFoldDB" id="A0A8H4IQ99"/>
<keyword evidence="8" id="KW-1185">Reference proteome</keyword>
<dbReference type="InterPro" id="IPR011032">
    <property type="entry name" value="GroES-like_sf"/>
</dbReference>
<dbReference type="PANTHER" id="PTHR42683">
    <property type="entry name" value="ALDEHYDE REDUCTASE"/>
    <property type="match status" value="1"/>
</dbReference>
<dbReference type="InterPro" id="IPR002328">
    <property type="entry name" value="ADH_Zn_CS"/>
</dbReference>
<dbReference type="InterPro" id="IPR013149">
    <property type="entry name" value="ADH-like_C"/>
</dbReference>
<dbReference type="GO" id="GO:0008270">
    <property type="term" value="F:zinc ion binding"/>
    <property type="evidence" value="ECO:0007669"/>
    <property type="project" value="InterPro"/>
</dbReference>
<dbReference type="InterPro" id="IPR020843">
    <property type="entry name" value="ER"/>
</dbReference>
<accession>A0A8H4IQ99</accession>
<dbReference type="PROSITE" id="PS00059">
    <property type="entry name" value="ADH_ZINC"/>
    <property type="match status" value="1"/>
</dbReference>